<gene>
    <name evidence="2" type="ORF">QTG54_016550</name>
</gene>
<reference evidence="2" key="1">
    <citation type="submission" date="2023-06" db="EMBL/GenBank/DDBJ databases">
        <title>Survivors Of The Sea: Transcriptome response of Skeletonema marinoi to long-term dormancy.</title>
        <authorList>
            <person name="Pinder M.I.M."/>
            <person name="Kourtchenko O."/>
            <person name="Robertson E.K."/>
            <person name="Larsson T."/>
            <person name="Maumus F."/>
            <person name="Osuna-Cruz C.M."/>
            <person name="Vancaester E."/>
            <person name="Stenow R."/>
            <person name="Vandepoele K."/>
            <person name="Ploug H."/>
            <person name="Bruchert V."/>
            <person name="Godhe A."/>
            <person name="Topel M."/>
        </authorList>
    </citation>
    <scope>NUCLEOTIDE SEQUENCE</scope>
    <source>
        <strain evidence="2">R05AC</strain>
    </source>
</reference>
<keyword evidence="3" id="KW-1185">Reference proteome</keyword>
<dbReference type="Gene3D" id="3.80.10.10">
    <property type="entry name" value="Ribonuclease Inhibitor"/>
    <property type="match status" value="2"/>
</dbReference>
<dbReference type="AlphaFoldDB" id="A0AAD9D3W9"/>
<dbReference type="Pfam" id="PF13516">
    <property type="entry name" value="LRR_6"/>
    <property type="match status" value="5"/>
</dbReference>
<feature type="coiled-coil region" evidence="1">
    <location>
        <begin position="571"/>
        <end position="616"/>
    </location>
</feature>
<dbReference type="SUPFAM" id="SSF52047">
    <property type="entry name" value="RNI-like"/>
    <property type="match status" value="1"/>
</dbReference>
<dbReference type="InterPro" id="IPR032675">
    <property type="entry name" value="LRR_dom_sf"/>
</dbReference>
<dbReference type="GO" id="GO:0005096">
    <property type="term" value="F:GTPase activator activity"/>
    <property type="evidence" value="ECO:0007669"/>
    <property type="project" value="InterPro"/>
</dbReference>
<evidence type="ECO:0000313" key="2">
    <source>
        <dbReference type="EMBL" id="KAK1732747.1"/>
    </source>
</evidence>
<dbReference type="InterPro" id="IPR027038">
    <property type="entry name" value="RanGap"/>
</dbReference>
<sequence length="616" mass="68177">MDNRDYNYYEENAASIKLEEITSSEDNAMILRRLRDGDDKLRHLTLGSQGLTKFHIGQGNDLGWLGYFIGKSVKLLSLDIWDFPVYEGVEQQIHAFMDGIARNQSIRKISTSNLGNYGSTAIVRALGSWSQLEELVYGFNMIYGPNGCSALGTLLESGVLKLKKLRIAPTNDIGDDGVASLTNGLKSIGSSLKELELIENSIGNEGLLALMTGLESCTSLERLNLSSNDFSLASAGLGSLSDWLQTAVLNLDEQRLSHCAITDEGLQTLAEGAANHSKDLALTGNDSITVSGLKYLSTSLQSDSCLLENLHLGFCAITNEGLQALAEGAASQCKDLDLTGNDSIKASGLKYLSTSLQSESCRLEKLDLSYVGIGDDGAEVLARGLIGNKSLRCLPLHVDVENEDEIAITPAGWSAFSTALCDTSSVNNTYLSNHTIQEFWDDNVEDFDSDDESVVLYLQLNMRYPKYAARCKILMNHTHLDMAPLLRWGLKFLPLAVGWFEGAKKCISLGFFDAGAPDHRRLIVEESEEVFQSRILTALYEFVRGVPKKLLERRNELALVATYDDKIAMMVENENKRIRNEKRRLHDYLEQRDGEITRLEEENKRLRGVVESLRKS</sequence>
<proteinExistence type="predicted"/>
<dbReference type="GO" id="GO:0005829">
    <property type="term" value="C:cytosol"/>
    <property type="evidence" value="ECO:0007669"/>
    <property type="project" value="TreeGrafter"/>
</dbReference>
<evidence type="ECO:0000313" key="3">
    <source>
        <dbReference type="Proteomes" id="UP001224775"/>
    </source>
</evidence>
<evidence type="ECO:0000256" key="1">
    <source>
        <dbReference type="SAM" id="Coils"/>
    </source>
</evidence>
<dbReference type="Proteomes" id="UP001224775">
    <property type="component" value="Unassembled WGS sequence"/>
</dbReference>
<dbReference type="GO" id="GO:0048471">
    <property type="term" value="C:perinuclear region of cytoplasm"/>
    <property type="evidence" value="ECO:0007669"/>
    <property type="project" value="TreeGrafter"/>
</dbReference>
<dbReference type="SMART" id="SM00367">
    <property type="entry name" value="LRR_CC"/>
    <property type="match status" value="5"/>
</dbReference>
<accession>A0AAD9D3W9</accession>
<dbReference type="InterPro" id="IPR001611">
    <property type="entry name" value="Leu-rich_rpt"/>
</dbReference>
<dbReference type="InterPro" id="IPR006553">
    <property type="entry name" value="Leu-rich_rpt_Cys-con_subtyp"/>
</dbReference>
<dbReference type="PANTHER" id="PTHR24113">
    <property type="entry name" value="RAN GTPASE-ACTIVATING PROTEIN 1"/>
    <property type="match status" value="1"/>
</dbReference>
<dbReference type="SMART" id="SM00368">
    <property type="entry name" value="LRR_RI"/>
    <property type="match status" value="6"/>
</dbReference>
<comment type="caution">
    <text evidence="2">The sequence shown here is derived from an EMBL/GenBank/DDBJ whole genome shotgun (WGS) entry which is preliminary data.</text>
</comment>
<name>A0AAD9D3W9_9STRA</name>
<dbReference type="PANTHER" id="PTHR24113:SF15">
    <property type="entry name" value="NACHT DOMAIN-CONTAINING PROTEIN"/>
    <property type="match status" value="1"/>
</dbReference>
<dbReference type="GO" id="GO:0031267">
    <property type="term" value="F:small GTPase binding"/>
    <property type="evidence" value="ECO:0007669"/>
    <property type="project" value="TreeGrafter"/>
</dbReference>
<dbReference type="GO" id="GO:0006913">
    <property type="term" value="P:nucleocytoplasmic transport"/>
    <property type="evidence" value="ECO:0007669"/>
    <property type="project" value="TreeGrafter"/>
</dbReference>
<protein>
    <submittedName>
        <fullName evidence="2">Leucine-rich repeat protein</fullName>
    </submittedName>
</protein>
<organism evidence="2 3">
    <name type="scientific">Skeletonema marinoi</name>
    <dbReference type="NCBI Taxonomy" id="267567"/>
    <lineage>
        <taxon>Eukaryota</taxon>
        <taxon>Sar</taxon>
        <taxon>Stramenopiles</taxon>
        <taxon>Ochrophyta</taxon>
        <taxon>Bacillariophyta</taxon>
        <taxon>Coscinodiscophyceae</taxon>
        <taxon>Thalassiosirophycidae</taxon>
        <taxon>Thalassiosirales</taxon>
        <taxon>Skeletonemataceae</taxon>
        <taxon>Skeletonema</taxon>
        <taxon>Skeletonema marinoi-dohrnii complex</taxon>
    </lineage>
</organism>
<dbReference type="EMBL" id="JATAAI010000058">
    <property type="protein sequence ID" value="KAK1732747.1"/>
    <property type="molecule type" value="Genomic_DNA"/>
</dbReference>
<keyword evidence="1" id="KW-0175">Coiled coil</keyword>
<dbReference type="GO" id="GO:0005634">
    <property type="term" value="C:nucleus"/>
    <property type="evidence" value="ECO:0007669"/>
    <property type="project" value="TreeGrafter"/>
</dbReference>